<sequence>MAIITPRTKLLVGIDYGTTYSGICFALSNASDFKDINTWTKYPGAASHSAEHTIKAPTRVALPAENDDLDRTAWGYEVEAGMKSYSWTKLLLDDTLPSEFDVTDTYSAMNPEIMRLPNNMSAKDVAREYLAGMREMFDKNINQFLGAHKLDDLPMEFWITVPASWNEKAKLLTKSAAMEAGFGKREIDSIKLIPEPEAAAHMALKTGIHRFEGFVKPKAGVLVCDCGGGTVDITTYEIERTEPTLTLREIVVGAAGKCGGTYVDRNLLKLLSERFGEAFTSLPPEEIGPGSNFMDSFESKKKDFRLKNLATRRDARVQLFMPRLKRTPDLERYYERRTHSVLLSQADFQAIFDPVVDKIVELLEDQIEKIKRMDERPIETIILVGGFGSSPYLNERLTDWCEPRGIRLTIPATGAWSAVVCGAVLRGLEGSIVREKKCRKHYGHALAKVYDPSLHSNYDAKRRSIYKDVMDRVDRLTGFMFWQIPKGTLIDSKTEINSAFVNSYRGPVIQSGEHFLYSCGLDAAPGTIDDHRVETIGRILYTLHDMDWSQVPNVKRLTEKNGETCTEIPLVLNIRLDDEVGHLVFRILCNGREAGKAKLDLDY</sequence>
<dbReference type="GO" id="GO:0140662">
    <property type="term" value="F:ATP-dependent protein folding chaperone"/>
    <property type="evidence" value="ECO:0007669"/>
    <property type="project" value="InterPro"/>
</dbReference>
<evidence type="ECO:0000256" key="2">
    <source>
        <dbReference type="ARBA" id="ARBA00022840"/>
    </source>
</evidence>
<proteinExistence type="predicted"/>
<evidence type="ECO:0000256" key="1">
    <source>
        <dbReference type="ARBA" id="ARBA00022741"/>
    </source>
</evidence>
<keyword evidence="1" id="KW-0547">Nucleotide-binding</keyword>
<reference evidence="3 4" key="1">
    <citation type="submission" date="2017-02" db="EMBL/GenBank/DDBJ databases">
        <title>Genomes of Trichoderma spp. with biocontrol activity.</title>
        <authorList>
            <person name="Gardiner D."/>
            <person name="Kazan K."/>
            <person name="Vos C."/>
            <person name="Harvey P."/>
        </authorList>
    </citation>
    <scope>NUCLEOTIDE SEQUENCE [LARGE SCALE GENOMIC DNA]</scope>
    <source>
        <strain evidence="3 4">Tr1</strain>
    </source>
</reference>
<dbReference type="Gene3D" id="3.30.420.40">
    <property type="match status" value="2"/>
</dbReference>
<gene>
    <name evidence="3" type="ORF">THARTR1_09451</name>
</gene>
<keyword evidence="2" id="KW-0067">ATP-binding</keyword>
<dbReference type="AlphaFoldDB" id="A0A2K0TWQ3"/>
<dbReference type="Gene3D" id="3.90.640.10">
    <property type="entry name" value="Actin, Chain A, domain 4"/>
    <property type="match status" value="1"/>
</dbReference>
<dbReference type="EMBL" id="MTYI01000173">
    <property type="protein sequence ID" value="PNP49921.1"/>
    <property type="molecule type" value="Genomic_DNA"/>
</dbReference>
<dbReference type="GO" id="GO:0005524">
    <property type="term" value="F:ATP binding"/>
    <property type="evidence" value="ECO:0007669"/>
    <property type="project" value="UniProtKB-KW"/>
</dbReference>
<evidence type="ECO:0000313" key="3">
    <source>
        <dbReference type="EMBL" id="PNP49921.1"/>
    </source>
</evidence>
<dbReference type="PANTHER" id="PTHR14187:SF81">
    <property type="entry name" value="HSP70 FAMILY PROTEIN (AFU_ORTHOLOGUE AFUA_4G14040)"/>
    <property type="match status" value="1"/>
</dbReference>
<organism evidence="3 4">
    <name type="scientific">Trichoderma harzianum</name>
    <name type="common">Hypocrea lixii</name>
    <dbReference type="NCBI Taxonomy" id="5544"/>
    <lineage>
        <taxon>Eukaryota</taxon>
        <taxon>Fungi</taxon>
        <taxon>Dikarya</taxon>
        <taxon>Ascomycota</taxon>
        <taxon>Pezizomycotina</taxon>
        <taxon>Sordariomycetes</taxon>
        <taxon>Hypocreomycetidae</taxon>
        <taxon>Hypocreales</taxon>
        <taxon>Hypocreaceae</taxon>
        <taxon>Trichoderma</taxon>
    </lineage>
</organism>
<dbReference type="Pfam" id="PF00012">
    <property type="entry name" value="HSP70"/>
    <property type="match status" value="1"/>
</dbReference>
<dbReference type="PANTHER" id="PTHR14187">
    <property type="entry name" value="ALPHA KINASE/ELONGATION FACTOR 2 KINASE"/>
    <property type="match status" value="1"/>
</dbReference>
<dbReference type="SUPFAM" id="SSF53067">
    <property type="entry name" value="Actin-like ATPase domain"/>
    <property type="match status" value="2"/>
</dbReference>
<dbReference type="Proteomes" id="UP000236290">
    <property type="component" value="Unassembled WGS sequence"/>
</dbReference>
<dbReference type="InterPro" id="IPR043129">
    <property type="entry name" value="ATPase_NBD"/>
</dbReference>
<name>A0A2K0TWQ3_TRIHA</name>
<dbReference type="OrthoDB" id="2963168at2759"/>
<protein>
    <recommendedName>
        <fullName evidence="5">Hsp70-like protein</fullName>
    </recommendedName>
</protein>
<dbReference type="InterPro" id="IPR013126">
    <property type="entry name" value="Hsp_70_fam"/>
</dbReference>
<comment type="caution">
    <text evidence="3">The sequence shown here is derived from an EMBL/GenBank/DDBJ whole genome shotgun (WGS) entry which is preliminary data.</text>
</comment>
<accession>A0A2K0TWQ3</accession>
<dbReference type="CDD" id="cd10170">
    <property type="entry name" value="ASKHA_NBD_HSP70"/>
    <property type="match status" value="1"/>
</dbReference>
<evidence type="ECO:0000313" key="4">
    <source>
        <dbReference type="Proteomes" id="UP000236290"/>
    </source>
</evidence>
<dbReference type="PRINTS" id="PR00301">
    <property type="entry name" value="HEATSHOCK70"/>
</dbReference>
<evidence type="ECO:0008006" key="5">
    <source>
        <dbReference type="Google" id="ProtNLM"/>
    </source>
</evidence>